<dbReference type="AlphaFoldDB" id="A0A7W5CE28"/>
<dbReference type="RefSeq" id="WP_183571114.1">
    <property type="nucleotide sequence ID" value="NZ_CBCSLB010000037.1"/>
</dbReference>
<dbReference type="SUPFAM" id="SSF103190">
    <property type="entry name" value="Sensory domain-like"/>
    <property type="match status" value="1"/>
</dbReference>
<keyword evidence="3" id="KW-1185">Reference proteome</keyword>
<dbReference type="SMART" id="SM00052">
    <property type="entry name" value="EAL"/>
    <property type="match status" value="1"/>
</dbReference>
<name>A0A7W5CE28_9BACL</name>
<dbReference type="InterPro" id="IPR050706">
    <property type="entry name" value="Cyclic-di-GMP_PDE-like"/>
</dbReference>
<sequence length="416" mass="47761">MKECSSSLLPKALGLDGETLAAFYQPVIAMDTRRIMGYEVLGRAVKDDSVRSLGPFFCNAEIAEEDHILVDRLLREQAFSKLSSMEEPPMLFINLKPSWIYRYEDNGELYTLSLLDKYGIDPKRIVIEITEESFQGSMERLRSVVDIYRQKGCLIAIDDVGSGFSSTDRIAHIQPNLLKIDIHMIKKSATHDGYFGVLRSYSDLAEQIGASLLVEGVETREDLARSIQAGARYIQGFMFARAEPEFRDPACFSAVIEAELERHLMHYLGSERYWQRQSEQLAEQLVELVKEAEYRGQKDDWIEDLLPKLYGHCIRVYLCNEDGIQLSANYGRDSDQEWHREEQYRGANWSWRPYFVPNLVQLNETRRAIVSRAYTDLDSHAWIRTVSVLVAPGLILFMDLKDTERAAKRIQVPAIP</sequence>
<dbReference type="Proteomes" id="UP000518605">
    <property type="component" value="Unassembled WGS sequence"/>
</dbReference>
<dbReference type="Pfam" id="PF10388">
    <property type="entry name" value="YkuI_C"/>
    <property type="match status" value="1"/>
</dbReference>
<protein>
    <submittedName>
        <fullName evidence="2">EAL domain-containing protein (Putative c-di-GMP-specific phosphodiesterase class I)</fullName>
    </submittedName>
</protein>
<dbReference type="InterPro" id="IPR018842">
    <property type="entry name" value="YkuI_C"/>
</dbReference>
<dbReference type="EMBL" id="JACHXW010000031">
    <property type="protein sequence ID" value="MBB3155990.1"/>
    <property type="molecule type" value="Genomic_DNA"/>
</dbReference>
<dbReference type="PROSITE" id="PS50883">
    <property type="entry name" value="EAL"/>
    <property type="match status" value="1"/>
</dbReference>
<dbReference type="InterPro" id="IPR001633">
    <property type="entry name" value="EAL_dom"/>
</dbReference>
<organism evidence="2 3">
    <name type="scientific">Paenibacillus endophyticus</name>
    <dbReference type="NCBI Taxonomy" id="1294268"/>
    <lineage>
        <taxon>Bacteria</taxon>
        <taxon>Bacillati</taxon>
        <taxon>Bacillota</taxon>
        <taxon>Bacilli</taxon>
        <taxon>Bacillales</taxon>
        <taxon>Paenibacillaceae</taxon>
        <taxon>Paenibacillus</taxon>
    </lineage>
</organism>
<proteinExistence type="predicted"/>
<feature type="domain" description="EAL" evidence="1">
    <location>
        <begin position="2"/>
        <end position="256"/>
    </location>
</feature>
<dbReference type="SUPFAM" id="SSF141868">
    <property type="entry name" value="EAL domain-like"/>
    <property type="match status" value="1"/>
</dbReference>
<dbReference type="CDD" id="cd01948">
    <property type="entry name" value="EAL"/>
    <property type="match status" value="1"/>
</dbReference>
<evidence type="ECO:0000313" key="3">
    <source>
        <dbReference type="Proteomes" id="UP000518605"/>
    </source>
</evidence>
<dbReference type="PANTHER" id="PTHR33121:SF82">
    <property type="entry name" value="SIGNAL TRANSDUCTION PROTEIN CONTAINING A EAL DOMAIN"/>
    <property type="match status" value="1"/>
</dbReference>
<dbReference type="InterPro" id="IPR035919">
    <property type="entry name" value="EAL_sf"/>
</dbReference>
<dbReference type="Gene3D" id="3.20.20.450">
    <property type="entry name" value="EAL domain"/>
    <property type="match status" value="1"/>
</dbReference>
<dbReference type="GO" id="GO:0071111">
    <property type="term" value="F:cyclic-guanylate-specific phosphodiesterase activity"/>
    <property type="evidence" value="ECO:0007669"/>
    <property type="project" value="InterPro"/>
</dbReference>
<dbReference type="PANTHER" id="PTHR33121">
    <property type="entry name" value="CYCLIC DI-GMP PHOSPHODIESTERASE PDEF"/>
    <property type="match status" value="1"/>
</dbReference>
<evidence type="ECO:0000313" key="2">
    <source>
        <dbReference type="EMBL" id="MBB3155990.1"/>
    </source>
</evidence>
<accession>A0A7W5CE28</accession>
<comment type="caution">
    <text evidence="2">The sequence shown here is derived from an EMBL/GenBank/DDBJ whole genome shotgun (WGS) entry which is preliminary data.</text>
</comment>
<evidence type="ECO:0000259" key="1">
    <source>
        <dbReference type="PROSITE" id="PS50883"/>
    </source>
</evidence>
<gene>
    <name evidence="2" type="ORF">FHS16_006106</name>
</gene>
<dbReference type="Pfam" id="PF00563">
    <property type="entry name" value="EAL"/>
    <property type="match status" value="1"/>
</dbReference>
<dbReference type="Gene3D" id="3.30.450.20">
    <property type="entry name" value="PAS domain"/>
    <property type="match status" value="1"/>
</dbReference>
<dbReference type="InterPro" id="IPR029151">
    <property type="entry name" value="Sensor-like_sf"/>
</dbReference>
<reference evidence="2 3" key="1">
    <citation type="submission" date="2020-08" db="EMBL/GenBank/DDBJ databases">
        <title>Genomic Encyclopedia of Type Strains, Phase III (KMG-III): the genomes of soil and plant-associated and newly described type strains.</title>
        <authorList>
            <person name="Whitman W."/>
        </authorList>
    </citation>
    <scope>NUCLEOTIDE SEQUENCE [LARGE SCALE GENOMIC DNA]</scope>
    <source>
        <strain evidence="2 3">CECT 8234</strain>
    </source>
</reference>